<evidence type="ECO:0000313" key="17">
    <source>
        <dbReference type="Proteomes" id="UP000682892"/>
    </source>
</evidence>
<dbReference type="FunFam" id="3.30.160.60:FF:000100">
    <property type="entry name" value="Zinc finger 45-like"/>
    <property type="match status" value="1"/>
</dbReference>
<keyword evidence="9" id="KW-0805">Transcription regulation</keyword>
<dbReference type="GO" id="GO:0008270">
    <property type="term" value="F:zinc ion binding"/>
    <property type="evidence" value="ECO:0007669"/>
    <property type="project" value="UniProtKB-KW"/>
</dbReference>
<dbReference type="Gene3D" id="3.30.160.60">
    <property type="entry name" value="Classic Zinc Finger"/>
    <property type="match status" value="8"/>
</dbReference>
<evidence type="ECO:0000313" key="16">
    <source>
        <dbReference type="EMBL" id="EAT45834.1"/>
    </source>
</evidence>
<evidence type="ECO:0000256" key="2">
    <source>
        <dbReference type="ARBA" id="ARBA00004123"/>
    </source>
</evidence>
<keyword evidence="13" id="KW-0539">Nucleus</keyword>
<feature type="domain" description="C2H2-type" evidence="15">
    <location>
        <begin position="347"/>
        <end position="365"/>
    </location>
</feature>
<keyword evidence="5" id="KW-0677">Repeat</keyword>
<feature type="domain" description="C2H2-type" evidence="15">
    <location>
        <begin position="44"/>
        <end position="72"/>
    </location>
</feature>
<sequence>YHMNQHNGLKPYVCSYEGCGKQYSNKVTRDRHEILVHCEDNYKHTCDQCGEKFKYRSSYNYHFAVKHQSQMVPCPICGKLLKHKSLIKVHVRRHGGHFPCPVCGKVLQKKYSLDVHMRTHTKEKPYSCELCSQRFMLKVQLKTHLSKVHELTWEQYAATYASQEENHRLLHEVSGTTPKRRFTWKTYFEDDGCIKIRKGGTIRYEKICELCGKQVERSMFEYHMNQHNGVRPYACSYEGCGKQYSNKITRDRHELLIHCQDNYKYECDRCGEKFKTRSTFDYHYAVRHQSQMVPCPICGKLLKHKSLIREHVKRHTVQFPCTVCGKVLQKKYSLDVHMRTHTNEKPYSCELCSQRFMLKVQLKTH</sequence>
<evidence type="ECO:0000259" key="15">
    <source>
        <dbReference type="PROSITE" id="PS50157"/>
    </source>
</evidence>
<evidence type="ECO:0000256" key="8">
    <source>
        <dbReference type="ARBA" id="ARBA00022833"/>
    </source>
</evidence>
<feature type="domain" description="C2H2-type" evidence="15">
    <location>
        <begin position="319"/>
        <end position="346"/>
    </location>
</feature>
<dbReference type="Proteomes" id="UP000682892">
    <property type="component" value="Chromosome 2"/>
</dbReference>
<reference evidence="16" key="3">
    <citation type="submission" date="2012-09" db="EMBL/GenBank/DDBJ databases">
        <authorList>
            <consortium name="VectorBase"/>
        </authorList>
    </citation>
    <scope>NUCLEOTIDE SEQUENCE</scope>
    <source>
        <strain evidence="16">Liverpool</strain>
    </source>
</reference>
<feature type="domain" description="C2H2-type" evidence="15">
    <location>
        <begin position="265"/>
        <end position="293"/>
    </location>
</feature>
<feature type="domain" description="C2H2-type" evidence="15">
    <location>
        <begin position="98"/>
        <end position="125"/>
    </location>
</feature>
<proteinExistence type="inferred from homology"/>
<evidence type="ECO:0000256" key="1">
    <source>
        <dbReference type="ARBA" id="ARBA00003767"/>
    </source>
</evidence>
<dbReference type="PaxDb" id="7159-AAEL002930-PA"/>
<feature type="domain" description="C2H2-type" evidence="15">
    <location>
        <begin position="12"/>
        <end position="42"/>
    </location>
</feature>
<evidence type="ECO:0000256" key="12">
    <source>
        <dbReference type="ARBA" id="ARBA00023204"/>
    </source>
</evidence>
<dbReference type="InterPro" id="IPR013087">
    <property type="entry name" value="Znf_C2H2_type"/>
</dbReference>
<comment type="subcellular location">
    <subcellularLocation>
        <location evidence="2">Nucleus</location>
    </subcellularLocation>
</comment>
<feature type="domain" description="C2H2-type" evidence="15">
    <location>
        <begin position="233"/>
        <end position="263"/>
    </location>
</feature>
<keyword evidence="11" id="KW-0804">Transcription</keyword>
<organism evidence="16 17">
    <name type="scientific">Aedes aegypti</name>
    <name type="common">Yellowfever mosquito</name>
    <name type="synonym">Culex aegypti</name>
    <dbReference type="NCBI Taxonomy" id="7159"/>
    <lineage>
        <taxon>Eukaryota</taxon>
        <taxon>Metazoa</taxon>
        <taxon>Ecdysozoa</taxon>
        <taxon>Arthropoda</taxon>
        <taxon>Hexapoda</taxon>
        <taxon>Insecta</taxon>
        <taxon>Pterygota</taxon>
        <taxon>Neoptera</taxon>
        <taxon>Endopterygota</taxon>
        <taxon>Diptera</taxon>
        <taxon>Nematocera</taxon>
        <taxon>Culicoidea</taxon>
        <taxon>Culicidae</taxon>
        <taxon>Culicinae</taxon>
        <taxon>Aedini</taxon>
        <taxon>Aedes</taxon>
        <taxon>Stegomyia</taxon>
    </lineage>
</organism>
<dbReference type="EMBL" id="CH477257">
    <property type="protein sequence ID" value="EAT45834.1"/>
    <property type="molecule type" value="Genomic_DNA"/>
</dbReference>
<evidence type="ECO:0000256" key="4">
    <source>
        <dbReference type="ARBA" id="ARBA00022723"/>
    </source>
</evidence>
<dbReference type="eggNOG" id="KOG1721">
    <property type="taxonomic scope" value="Eukaryota"/>
</dbReference>
<protein>
    <submittedName>
        <fullName evidence="16">AAEL002930-PA</fullName>
    </submittedName>
</protein>
<feature type="domain" description="C2H2-type" evidence="15">
    <location>
        <begin position="293"/>
        <end position="320"/>
    </location>
</feature>
<evidence type="ECO:0000256" key="3">
    <source>
        <dbReference type="ARBA" id="ARBA00006991"/>
    </source>
</evidence>
<reference evidence="16" key="2">
    <citation type="journal article" date="2007" name="Science">
        <title>Genome sequence of Aedes aegypti, a major arbovirus vector.</title>
        <authorList>
            <person name="Nene V."/>
            <person name="Wortman J.R."/>
            <person name="Lawson D."/>
            <person name="Haas B."/>
            <person name="Kodira C."/>
            <person name="Tu Z.J."/>
            <person name="Loftus B."/>
            <person name="Xi Z."/>
            <person name="Megy K."/>
            <person name="Grabherr M."/>
            <person name="Ren Q."/>
            <person name="Zdobnov E.M."/>
            <person name="Lobo N.F."/>
            <person name="Campbell K.S."/>
            <person name="Brown S.E."/>
            <person name="Bonaldo M.F."/>
            <person name="Zhu J."/>
            <person name="Sinkins S.P."/>
            <person name="Hogenkamp D.G."/>
            <person name="Amedeo P."/>
            <person name="Arensburger P."/>
            <person name="Atkinson P.W."/>
            <person name="Bidwell S."/>
            <person name="Biedler J."/>
            <person name="Birney E."/>
            <person name="Bruggner R.V."/>
            <person name="Costas J."/>
            <person name="Coy M.R."/>
            <person name="Crabtree J."/>
            <person name="Crawford M."/>
            <person name="Debruyn B."/>
            <person name="Decaprio D."/>
            <person name="Eiglmeier K."/>
            <person name="Eisenstadt E."/>
            <person name="El-Dorry H."/>
            <person name="Gelbart W.M."/>
            <person name="Gomes S.L."/>
            <person name="Hammond M."/>
            <person name="Hannick L.I."/>
            <person name="Hogan J.R."/>
            <person name="Holmes M.H."/>
            <person name="Jaffe D."/>
            <person name="Johnston J.S."/>
            <person name="Kennedy R.C."/>
            <person name="Koo H."/>
            <person name="Kravitz S."/>
            <person name="Kriventseva E.V."/>
            <person name="Kulp D."/>
            <person name="Labutti K."/>
            <person name="Lee E."/>
            <person name="Li S."/>
            <person name="Lovin D.D."/>
            <person name="Mao C."/>
            <person name="Mauceli E."/>
            <person name="Menck C.F."/>
            <person name="Miller J.R."/>
            <person name="Montgomery P."/>
            <person name="Mori A."/>
            <person name="Nascimento A.L."/>
            <person name="Naveira H.F."/>
            <person name="Nusbaum C."/>
            <person name="O'leary S."/>
            <person name="Orvis J."/>
            <person name="Pertea M."/>
            <person name="Quesneville H."/>
            <person name="Reidenbach K.R."/>
            <person name="Rogers Y.H."/>
            <person name="Roth C.W."/>
            <person name="Schneider J.R."/>
            <person name="Schatz M."/>
            <person name="Shumway M."/>
            <person name="Stanke M."/>
            <person name="Stinson E.O."/>
            <person name="Tubio J.M."/>
            <person name="Vanzee J.P."/>
            <person name="Verjovski-Almeida S."/>
            <person name="Werner D."/>
            <person name="White O."/>
            <person name="Wyder S."/>
            <person name="Zeng Q."/>
            <person name="Zhao Q."/>
            <person name="Zhao Y."/>
            <person name="Hill C.A."/>
            <person name="Raikhel A.S."/>
            <person name="Soares M.B."/>
            <person name="Knudson D.L."/>
            <person name="Lee N.H."/>
            <person name="Galagan J."/>
            <person name="Salzberg S.L."/>
            <person name="Paulsen I.T."/>
            <person name="Dimopoulos G."/>
            <person name="Collins F.H."/>
            <person name="Birren B."/>
            <person name="Fraser-Liggett C.M."/>
            <person name="Severson D.W."/>
        </authorList>
    </citation>
    <scope>NUCLEOTIDE SEQUENCE [LARGE SCALE GENOMIC DNA]</scope>
    <source>
        <strain evidence="16">Liverpool</strain>
    </source>
</reference>
<dbReference type="SMART" id="SM00355">
    <property type="entry name" value="ZnF_C2H2"/>
    <property type="match status" value="10"/>
</dbReference>
<name>Q17GN4_AEDAE</name>
<dbReference type="GO" id="GO:0003700">
    <property type="term" value="F:DNA-binding transcription factor activity"/>
    <property type="evidence" value="ECO:0007669"/>
    <property type="project" value="TreeGrafter"/>
</dbReference>
<comment type="function">
    <text evidence="1">May be involved in transcriptional regulation.</text>
</comment>
<dbReference type="PANTHER" id="PTHR24390">
    <property type="entry name" value="ZINC FINGER PROTEIN"/>
    <property type="match status" value="1"/>
</dbReference>
<dbReference type="InterPro" id="IPR036236">
    <property type="entry name" value="Znf_C2H2_sf"/>
</dbReference>
<dbReference type="PROSITE" id="PS00028">
    <property type="entry name" value="ZINC_FINGER_C2H2_1"/>
    <property type="match status" value="9"/>
</dbReference>
<keyword evidence="4" id="KW-0479">Metal-binding</keyword>
<reference evidence="16" key="1">
    <citation type="submission" date="2005-10" db="EMBL/GenBank/DDBJ databases">
        <authorList>
            <person name="Loftus B.J."/>
            <person name="Nene V.M."/>
            <person name="Hannick L.I."/>
            <person name="Bidwell S."/>
            <person name="Haas B."/>
            <person name="Amedeo P."/>
            <person name="Orvis J."/>
            <person name="Wortman J.R."/>
            <person name="White O.R."/>
            <person name="Salzberg S."/>
            <person name="Shumway M."/>
            <person name="Koo H."/>
            <person name="Zhao Y."/>
            <person name="Holmes M."/>
            <person name="Miller J."/>
            <person name="Schatz M."/>
            <person name="Pop M."/>
            <person name="Pai G."/>
            <person name="Utterback T."/>
            <person name="Rogers Y.-H."/>
            <person name="Kravitz S."/>
            <person name="Fraser C.M."/>
        </authorList>
    </citation>
    <scope>NUCLEOTIDE SEQUENCE</scope>
    <source>
        <strain evidence="16">Liverpool</strain>
    </source>
</reference>
<feature type="domain" description="C2H2-type" evidence="15">
    <location>
        <begin position="126"/>
        <end position="149"/>
    </location>
</feature>
<evidence type="ECO:0000256" key="13">
    <source>
        <dbReference type="ARBA" id="ARBA00023242"/>
    </source>
</evidence>
<dbReference type="Pfam" id="PF00096">
    <property type="entry name" value="zf-C2H2"/>
    <property type="match status" value="4"/>
</dbReference>
<evidence type="ECO:0000256" key="10">
    <source>
        <dbReference type="ARBA" id="ARBA00023125"/>
    </source>
</evidence>
<dbReference type="STRING" id="7159.Q17GN4"/>
<gene>
    <name evidence="16" type="ORF">AaeL_AAEL002930</name>
</gene>
<dbReference type="VEuPathDB" id="VectorBase:AAEL002930"/>
<dbReference type="PROSITE" id="PS50157">
    <property type="entry name" value="ZINC_FINGER_C2H2_2"/>
    <property type="match status" value="10"/>
</dbReference>
<dbReference type="SMART" id="SM00734">
    <property type="entry name" value="ZnF_Rad18"/>
    <property type="match status" value="3"/>
</dbReference>
<dbReference type="PhylomeDB" id="Q17GN4"/>
<keyword evidence="6" id="KW-0227">DNA damage</keyword>
<dbReference type="FunFam" id="3.30.160.60:FF:000446">
    <property type="entry name" value="Zinc finger protein"/>
    <property type="match status" value="1"/>
</dbReference>
<dbReference type="HOGENOM" id="CLU_002678_44_0_1"/>
<dbReference type="FunFam" id="3.30.160.60:FF:002110">
    <property type="entry name" value="Zinc finger protein 1053"/>
    <property type="match status" value="1"/>
</dbReference>
<evidence type="ECO:0000256" key="14">
    <source>
        <dbReference type="PROSITE-ProRule" id="PRU00042"/>
    </source>
</evidence>
<dbReference type="InterPro" id="IPR006642">
    <property type="entry name" value="Rad18_UBZ4"/>
</dbReference>
<dbReference type="AlphaFoldDB" id="Q17GN4"/>
<evidence type="ECO:0000256" key="6">
    <source>
        <dbReference type="ARBA" id="ARBA00022763"/>
    </source>
</evidence>
<evidence type="ECO:0000256" key="11">
    <source>
        <dbReference type="ARBA" id="ARBA00023163"/>
    </source>
</evidence>
<dbReference type="OMA" id="HELTWEQ"/>
<dbReference type="VEuPathDB" id="VectorBase:AAEL002159"/>
<keyword evidence="12" id="KW-0234">DNA repair</keyword>
<feature type="non-terminal residue" evidence="16">
    <location>
        <position position="1"/>
    </location>
</feature>
<dbReference type="SUPFAM" id="SSF57667">
    <property type="entry name" value="beta-beta-alpha zinc fingers"/>
    <property type="match status" value="6"/>
</dbReference>
<dbReference type="GO" id="GO:0006281">
    <property type="term" value="P:DNA repair"/>
    <property type="evidence" value="ECO:0007669"/>
    <property type="project" value="UniProtKB-KW"/>
</dbReference>
<keyword evidence="7 14" id="KW-0863">Zinc-finger</keyword>
<keyword evidence="10" id="KW-0238">DNA-binding</keyword>
<keyword evidence="8" id="KW-0862">Zinc</keyword>
<comment type="similarity">
    <text evidence="3">Belongs to the krueppel C2H2-type zinc-finger protein family.</text>
</comment>
<evidence type="ECO:0000256" key="7">
    <source>
        <dbReference type="ARBA" id="ARBA00022771"/>
    </source>
</evidence>
<dbReference type="GO" id="GO:0000978">
    <property type="term" value="F:RNA polymerase II cis-regulatory region sequence-specific DNA binding"/>
    <property type="evidence" value="ECO:0007669"/>
    <property type="project" value="TreeGrafter"/>
</dbReference>
<feature type="domain" description="C2H2-type" evidence="15">
    <location>
        <begin position="72"/>
        <end position="99"/>
    </location>
</feature>
<evidence type="ECO:0000256" key="5">
    <source>
        <dbReference type="ARBA" id="ARBA00022737"/>
    </source>
</evidence>
<feature type="non-terminal residue" evidence="16">
    <location>
        <position position="365"/>
    </location>
</feature>
<dbReference type="GO" id="GO:0005634">
    <property type="term" value="C:nucleus"/>
    <property type="evidence" value="ECO:0007669"/>
    <property type="project" value="UniProtKB-SubCell"/>
</dbReference>
<dbReference type="GO" id="GO:0006357">
    <property type="term" value="P:regulation of transcription by RNA polymerase II"/>
    <property type="evidence" value="ECO:0007669"/>
    <property type="project" value="TreeGrafter"/>
</dbReference>
<dbReference type="PANTHER" id="PTHR24390:SF244">
    <property type="entry name" value="LD33778P-RELATED"/>
    <property type="match status" value="1"/>
</dbReference>
<evidence type="ECO:0000256" key="9">
    <source>
        <dbReference type="ARBA" id="ARBA00023015"/>
    </source>
</evidence>
<accession>Q17GN4</accession>